<protein>
    <submittedName>
        <fullName evidence="2">MFS transporter</fullName>
    </submittedName>
</protein>
<keyword evidence="1" id="KW-1133">Transmembrane helix</keyword>
<feature type="transmembrane region" description="Helical" evidence="1">
    <location>
        <begin position="300"/>
        <end position="320"/>
    </location>
</feature>
<evidence type="ECO:0000313" key="3">
    <source>
        <dbReference type="Proteomes" id="UP001614394"/>
    </source>
</evidence>
<dbReference type="Proteomes" id="UP001614394">
    <property type="component" value="Unassembled WGS sequence"/>
</dbReference>
<dbReference type="SUPFAM" id="SSF103473">
    <property type="entry name" value="MFS general substrate transporter"/>
    <property type="match status" value="1"/>
</dbReference>
<feature type="transmembrane region" description="Helical" evidence="1">
    <location>
        <begin position="47"/>
        <end position="65"/>
    </location>
</feature>
<feature type="transmembrane region" description="Helical" evidence="1">
    <location>
        <begin position="100"/>
        <end position="125"/>
    </location>
</feature>
<feature type="transmembrane region" description="Helical" evidence="1">
    <location>
        <begin position="243"/>
        <end position="262"/>
    </location>
</feature>
<accession>A0ABW8C7L2</accession>
<feature type="transmembrane region" description="Helical" evidence="1">
    <location>
        <begin position="327"/>
        <end position="350"/>
    </location>
</feature>
<dbReference type="EMBL" id="JBITYG010000004">
    <property type="protein sequence ID" value="MFI9101892.1"/>
    <property type="molecule type" value="Genomic_DNA"/>
</dbReference>
<keyword evidence="1" id="KW-0472">Membrane</keyword>
<feature type="transmembrane region" description="Helical" evidence="1">
    <location>
        <begin position="204"/>
        <end position="223"/>
    </location>
</feature>
<keyword evidence="3" id="KW-1185">Reference proteome</keyword>
<dbReference type="Pfam" id="PF07690">
    <property type="entry name" value="MFS_1"/>
    <property type="match status" value="1"/>
</dbReference>
<feature type="transmembrane region" description="Helical" evidence="1">
    <location>
        <begin position="356"/>
        <end position="377"/>
    </location>
</feature>
<dbReference type="InterPro" id="IPR036259">
    <property type="entry name" value="MFS_trans_sf"/>
</dbReference>
<proteinExistence type="predicted"/>
<comment type="caution">
    <text evidence="2">The sequence shown here is derived from an EMBL/GenBank/DDBJ whole genome shotgun (WGS) entry which is preliminary data.</text>
</comment>
<feature type="transmembrane region" description="Helical" evidence="1">
    <location>
        <begin position="157"/>
        <end position="176"/>
    </location>
</feature>
<name>A0ABW8C7L2_9ACTN</name>
<dbReference type="RefSeq" id="WP_399648861.1">
    <property type="nucleotide sequence ID" value="NZ_JBITYG010000004.1"/>
</dbReference>
<evidence type="ECO:0000256" key="1">
    <source>
        <dbReference type="SAM" id="Phobius"/>
    </source>
</evidence>
<feature type="transmembrane region" description="Helical" evidence="1">
    <location>
        <begin position="77"/>
        <end position="94"/>
    </location>
</feature>
<dbReference type="InterPro" id="IPR011701">
    <property type="entry name" value="MFS"/>
</dbReference>
<feature type="transmembrane region" description="Helical" evidence="1">
    <location>
        <begin position="269"/>
        <end position="288"/>
    </location>
</feature>
<evidence type="ECO:0000313" key="2">
    <source>
        <dbReference type="EMBL" id="MFI9101892.1"/>
    </source>
</evidence>
<feature type="transmembrane region" description="Helical" evidence="1">
    <location>
        <begin position="132"/>
        <end position="151"/>
    </location>
</feature>
<gene>
    <name evidence="2" type="ORF">ACIGXA_15360</name>
</gene>
<organism evidence="2 3">
    <name type="scientific">Streptomyces fildesensis</name>
    <dbReference type="NCBI Taxonomy" id="375757"/>
    <lineage>
        <taxon>Bacteria</taxon>
        <taxon>Bacillati</taxon>
        <taxon>Actinomycetota</taxon>
        <taxon>Actinomycetes</taxon>
        <taxon>Kitasatosporales</taxon>
        <taxon>Streptomycetaceae</taxon>
        <taxon>Streptomyces</taxon>
    </lineage>
</organism>
<reference evidence="2 3" key="1">
    <citation type="submission" date="2024-10" db="EMBL/GenBank/DDBJ databases">
        <title>The Natural Products Discovery Center: Release of the First 8490 Sequenced Strains for Exploring Actinobacteria Biosynthetic Diversity.</title>
        <authorList>
            <person name="Kalkreuter E."/>
            <person name="Kautsar S.A."/>
            <person name="Yang D."/>
            <person name="Bader C.D."/>
            <person name="Teijaro C.N."/>
            <person name="Fluegel L."/>
            <person name="Davis C.M."/>
            <person name="Simpson J.R."/>
            <person name="Lauterbach L."/>
            <person name="Steele A.D."/>
            <person name="Gui C."/>
            <person name="Meng S."/>
            <person name="Li G."/>
            <person name="Viehrig K."/>
            <person name="Ye F."/>
            <person name="Su P."/>
            <person name="Kiefer A.F."/>
            <person name="Nichols A."/>
            <person name="Cepeda A.J."/>
            <person name="Yan W."/>
            <person name="Fan B."/>
            <person name="Jiang Y."/>
            <person name="Adhikari A."/>
            <person name="Zheng C.-J."/>
            <person name="Schuster L."/>
            <person name="Cowan T.M."/>
            <person name="Smanski M.J."/>
            <person name="Chevrette M.G."/>
            <person name="De Carvalho L.P.S."/>
            <person name="Shen B."/>
        </authorList>
    </citation>
    <scope>NUCLEOTIDE SEQUENCE [LARGE SCALE GENOMIC DNA]</scope>
    <source>
        <strain evidence="2 3">NPDC053399</strain>
    </source>
</reference>
<dbReference type="Gene3D" id="1.20.1250.20">
    <property type="entry name" value="MFS general substrate transporter like domains"/>
    <property type="match status" value="2"/>
</dbReference>
<keyword evidence="1" id="KW-0812">Transmembrane</keyword>
<sequence length="457" mass="43785">MPPRPRAAVLPLVAVFAAGYLAAYLLPTIVGHLGSSPGGLGLSSAHAGAVGSALLLSSAGAGLTLASRVDRLGPVRLARAGLLLMVAGFALAAGTSYVPLVVAGCVIGGFGSGTATAVAAVGIAARPDPHRASVLGLLTTSATAGALYLVLPRLGGGHALPFAAIACAAALALPAAGRLPAAPDRAAAPRPDAGVPARLPHRRAGAVLAVAMLCWSMAQNALWGVSGRIGLDRAGLSEAALGLVFAVALGGGLAGVGAAGALGSRLGRAVPIGVGTAVIATCVAVSASAGGAVPFATGEVLWNTVYPVVLSYLIGLAASLDGQGRWAVLAGSASNLGVACGPLAGTLLAGHAGYPVMGAVLACVLFATAVPLTAVALHSGGRVLLPGTVRRRGGAAAAAVAGAAGAPAGAVPELGGTELVVTDIEVGPMPVPEAVLAPPAAALPAPREETAAQLTSV</sequence>